<proteinExistence type="predicted"/>
<reference evidence="2" key="1">
    <citation type="submission" date="2021-02" db="EMBL/GenBank/DDBJ databases">
        <authorList>
            <person name="Nowell W R."/>
        </authorList>
    </citation>
    <scope>NUCLEOTIDE SEQUENCE</scope>
</reference>
<feature type="compositionally biased region" description="Low complexity" evidence="1">
    <location>
        <begin position="25"/>
        <end position="35"/>
    </location>
</feature>
<feature type="non-terminal residue" evidence="2">
    <location>
        <position position="1"/>
    </location>
</feature>
<accession>A0A820PJH9</accession>
<dbReference type="Proteomes" id="UP000663844">
    <property type="component" value="Unassembled WGS sequence"/>
</dbReference>
<evidence type="ECO:0000313" key="3">
    <source>
        <dbReference type="Proteomes" id="UP000663844"/>
    </source>
</evidence>
<dbReference type="EMBL" id="CAJOAZ010026967">
    <property type="protein sequence ID" value="CAF4405811.1"/>
    <property type="molecule type" value="Genomic_DNA"/>
</dbReference>
<protein>
    <submittedName>
        <fullName evidence="2">Uncharacterized protein</fullName>
    </submittedName>
</protein>
<organism evidence="2 3">
    <name type="scientific">Adineta steineri</name>
    <dbReference type="NCBI Taxonomy" id="433720"/>
    <lineage>
        <taxon>Eukaryota</taxon>
        <taxon>Metazoa</taxon>
        <taxon>Spiralia</taxon>
        <taxon>Gnathifera</taxon>
        <taxon>Rotifera</taxon>
        <taxon>Eurotatoria</taxon>
        <taxon>Bdelloidea</taxon>
        <taxon>Adinetida</taxon>
        <taxon>Adinetidae</taxon>
        <taxon>Adineta</taxon>
    </lineage>
</organism>
<name>A0A820PJH9_9BILA</name>
<evidence type="ECO:0000256" key="1">
    <source>
        <dbReference type="SAM" id="MobiDB-lite"/>
    </source>
</evidence>
<evidence type="ECO:0000313" key="2">
    <source>
        <dbReference type="EMBL" id="CAF4405811.1"/>
    </source>
</evidence>
<dbReference type="AlphaFoldDB" id="A0A820PJH9"/>
<gene>
    <name evidence="2" type="ORF">OXD698_LOCUS51730</name>
</gene>
<feature type="region of interest" description="Disordered" evidence="1">
    <location>
        <begin position="1"/>
        <end position="43"/>
    </location>
</feature>
<feature type="non-terminal residue" evidence="2">
    <location>
        <position position="130"/>
    </location>
</feature>
<sequence length="130" mass="14914">KIPATQHQEQQYHDPNAKRMRTAQKTNKNSNTNNSLPLWRDISSNNDHNTSTNLPLYYTFSTDNKQCLATSYMSSKGHCCLCQFTAINNDSDVLIKHLSYCHPRFTASLKKNSDRPNIELRLNAFYDGSL</sequence>
<comment type="caution">
    <text evidence="2">The sequence shown here is derived from an EMBL/GenBank/DDBJ whole genome shotgun (WGS) entry which is preliminary data.</text>
</comment>